<protein>
    <submittedName>
        <fullName evidence="1">Unannotated protein</fullName>
    </submittedName>
</protein>
<accession>A0A6J5Z871</accession>
<sequence>MTIARNESVAIQDLWGHPTLDLFHPRPEFVPQKPRLYLAPSTFGESFERDDSPKATSADSLPDLSRWVSIFTINLLEIWSGRRQPAQLLSKCHRVIYLELLRGVGSLKGLGRIKTLYITQPLDGACEAAVTIAFGELTRALVMRCEGVDGRWLCTALRLL</sequence>
<proteinExistence type="predicted"/>
<evidence type="ECO:0000313" key="1">
    <source>
        <dbReference type="EMBL" id="CAB4336699.1"/>
    </source>
</evidence>
<dbReference type="EMBL" id="CAESAK010000064">
    <property type="protein sequence ID" value="CAB4336699.1"/>
    <property type="molecule type" value="Genomic_DNA"/>
</dbReference>
<name>A0A6J5Z871_9ZZZZ</name>
<gene>
    <name evidence="1" type="ORF">UFOPK3775_00600</name>
</gene>
<dbReference type="AlphaFoldDB" id="A0A6J5Z871"/>
<dbReference type="Pfam" id="PF20060">
    <property type="entry name" value="DUF6459"/>
    <property type="match status" value="1"/>
</dbReference>
<organism evidence="1">
    <name type="scientific">freshwater metagenome</name>
    <dbReference type="NCBI Taxonomy" id="449393"/>
    <lineage>
        <taxon>unclassified sequences</taxon>
        <taxon>metagenomes</taxon>
        <taxon>ecological metagenomes</taxon>
    </lineage>
</organism>
<dbReference type="InterPro" id="IPR045596">
    <property type="entry name" value="DUF6459"/>
</dbReference>
<reference evidence="1" key="1">
    <citation type="submission" date="2020-05" db="EMBL/GenBank/DDBJ databases">
        <authorList>
            <person name="Chiriac C."/>
            <person name="Salcher M."/>
            <person name="Ghai R."/>
            <person name="Kavagutti S V."/>
        </authorList>
    </citation>
    <scope>NUCLEOTIDE SEQUENCE</scope>
</reference>